<keyword evidence="3" id="KW-1185">Reference proteome</keyword>
<sequence>MELAVIEESRSGNEPTGSGKSLRRNRDKDASHKENEDKAKKRKKNEENRTLFASRSPGLHLTGMVPQPSPKGKTGLTAREEDELAMRMWIMDLRKKNSRVSTNTGN</sequence>
<name>A0AAN8RUW1_9PEZI</name>
<protein>
    <submittedName>
        <fullName evidence="2">Uncharacterized protein</fullName>
    </submittedName>
</protein>
<comment type="caution">
    <text evidence="2">The sequence shown here is derived from an EMBL/GenBank/DDBJ whole genome shotgun (WGS) entry which is preliminary data.</text>
</comment>
<accession>A0AAN8RUW1</accession>
<organism evidence="2 3">
    <name type="scientific">Arthrobotrys conoides</name>
    <dbReference type="NCBI Taxonomy" id="74498"/>
    <lineage>
        <taxon>Eukaryota</taxon>
        <taxon>Fungi</taxon>
        <taxon>Dikarya</taxon>
        <taxon>Ascomycota</taxon>
        <taxon>Pezizomycotina</taxon>
        <taxon>Orbiliomycetes</taxon>
        <taxon>Orbiliales</taxon>
        <taxon>Orbiliaceae</taxon>
        <taxon>Arthrobotrys</taxon>
    </lineage>
</organism>
<reference evidence="2 3" key="1">
    <citation type="submission" date="2019-10" db="EMBL/GenBank/DDBJ databases">
        <authorList>
            <person name="Palmer J.M."/>
        </authorList>
    </citation>
    <scope>NUCLEOTIDE SEQUENCE [LARGE SCALE GENOMIC DNA]</scope>
    <source>
        <strain evidence="2 3">TWF506</strain>
    </source>
</reference>
<dbReference type="EMBL" id="JAVHJM010000003">
    <property type="protein sequence ID" value="KAK6516587.1"/>
    <property type="molecule type" value="Genomic_DNA"/>
</dbReference>
<evidence type="ECO:0000313" key="2">
    <source>
        <dbReference type="EMBL" id="KAK6516587.1"/>
    </source>
</evidence>
<evidence type="ECO:0000313" key="3">
    <source>
        <dbReference type="Proteomes" id="UP001307849"/>
    </source>
</evidence>
<feature type="region of interest" description="Disordered" evidence="1">
    <location>
        <begin position="1"/>
        <end position="76"/>
    </location>
</feature>
<proteinExistence type="predicted"/>
<evidence type="ECO:0000256" key="1">
    <source>
        <dbReference type="SAM" id="MobiDB-lite"/>
    </source>
</evidence>
<gene>
    <name evidence="2" type="ORF">TWF506_006490</name>
</gene>
<dbReference type="Proteomes" id="UP001307849">
    <property type="component" value="Unassembled WGS sequence"/>
</dbReference>
<dbReference type="AlphaFoldDB" id="A0AAN8RUW1"/>
<feature type="compositionally biased region" description="Basic and acidic residues" evidence="1">
    <location>
        <begin position="24"/>
        <end position="49"/>
    </location>
</feature>